<evidence type="ECO:0000256" key="1">
    <source>
        <dbReference type="ARBA" id="ARBA00004123"/>
    </source>
</evidence>
<feature type="region of interest" description="Disordered" evidence="8">
    <location>
        <begin position="364"/>
        <end position="404"/>
    </location>
</feature>
<name>A0A8H5ARV9_9AGAR</name>
<dbReference type="GO" id="GO:0005524">
    <property type="term" value="F:ATP binding"/>
    <property type="evidence" value="ECO:0007669"/>
    <property type="project" value="UniProtKB-KW"/>
</dbReference>
<evidence type="ECO:0000313" key="11">
    <source>
        <dbReference type="Proteomes" id="UP000567179"/>
    </source>
</evidence>
<evidence type="ECO:0000256" key="6">
    <source>
        <dbReference type="ARBA" id="ARBA00023242"/>
    </source>
</evidence>
<proteinExistence type="inferred from homology"/>
<keyword evidence="3" id="KW-0547">Nucleotide-binding</keyword>
<dbReference type="SUPFAM" id="SSF52540">
    <property type="entry name" value="P-loop containing nucleoside triphosphate hydrolases"/>
    <property type="match status" value="1"/>
</dbReference>
<gene>
    <name evidence="10" type="ORF">D9619_010509</name>
</gene>
<dbReference type="InterPro" id="IPR027417">
    <property type="entry name" value="P-loop_NTPase"/>
</dbReference>
<evidence type="ECO:0000256" key="9">
    <source>
        <dbReference type="SAM" id="Phobius"/>
    </source>
</evidence>
<feature type="transmembrane region" description="Helical" evidence="9">
    <location>
        <begin position="199"/>
        <end position="218"/>
    </location>
</feature>
<dbReference type="InterPro" id="IPR004582">
    <property type="entry name" value="Checkpoint_prot_Rad17_Rad24"/>
</dbReference>
<sequence>MSLIPSQRGFSPCHCSRRMDRVLLPQHWGLPNLTIPLSDVSSPLIFIEAPYDPHWINIATYLHIASTGILIWDFLDNLRNDYKLLSNYKLGVPTVLYFTLRLSLMAYSLGRAVLLTSPVDNCSKLAHALNPFLAIFVASVTTFFYLRMVAVYKQNRYVTGLFGISWLGTVAMAVLFTQTFGAQPIGPTPYCQEVIHGHFLLPIITFIWANDLLIYLAIAYRIYRIFADYEFEANLQRRLAILLFGASLPVGSKIVLLESQLSCLTIVISKLFLVVGLSIHQDKAYMFIICHLVLTAILASRMYRELRGVTSDTPVRPNATDFRTANLTSAEFRNATIERGMRGDQSEMKSTALDLDDTSSTITADDMFSTTTPTPTPTPPYSKGKAKAKEPLKPKISRNDPDDRLWIDKYEPSTEVEDVRRWITEAFDGGPSGKLAKYRRILALTGPSGTAKTATIRVLAQELGFEILEWRNSIGEAAGSSFGQVEDNPSFGEDYESLFTKFEAFMTRASACQNVFAGPSQAQAKRRIVLLEDIPNILHQKTQERFHEALNALVTSPPSNPPVPLVVVVSDAGLRGMAVDERMANGGGFGKDKQVVDIRSVLSKNLLGGPYVTQISFNPIAPTLMRKALQAMLNIHFSNSNLVAPSKDVLDIIVESSNGDIRSAIMALQFACIAQSGRKKKNAKIANSLVLEAVTRREQSLALFHLLGKVLYNKRKHDLPSSSASAKDILKEKNMDALLNDPAKLPVHLEYHDRRASRVNVDALYSDSPIETSLFSLYIQQNYTQFCEDVDQCDGVADWLSWIDCSGGDTWYNANPHQFHLLTLGTLHSLPSPVPRRSQKYYKPEFFAFLQQEKDAWDAVRNTRDWMTEVQITNDGRRVCGWTKNDIVLELGGILKAHQARSNRDFKAPPSHGLFSRMQFTRTGSAVRAQQIDEADSAAHLSQEVVQQGLFDDTETQPSAREETGGWLESDDIEDF</sequence>
<dbReference type="PANTHER" id="PTHR12172:SF0">
    <property type="entry name" value="CELL CYCLE CHECKPOINT PROTEIN RAD17"/>
    <property type="match status" value="1"/>
</dbReference>
<dbReference type="Gene3D" id="1.10.8.60">
    <property type="match status" value="1"/>
</dbReference>
<evidence type="ECO:0000256" key="4">
    <source>
        <dbReference type="ARBA" id="ARBA00022763"/>
    </source>
</evidence>
<protein>
    <recommendedName>
        <fullName evidence="12">AAA+ ATPase domain-containing protein</fullName>
    </recommendedName>
</protein>
<dbReference type="AlphaFoldDB" id="A0A8H5ARV9"/>
<comment type="subcellular location">
    <subcellularLocation>
        <location evidence="1">Nucleus</location>
    </subcellularLocation>
</comment>
<evidence type="ECO:0000256" key="3">
    <source>
        <dbReference type="ARBA" id="ARBA00022741"/>
    </source>
</evidence>
<keyword evidence="6" id="KW-0539">Nucleus</keyword>
<evidence type="ECO:0000256" key="5">
    <source>
        <dbReference type="ARBA" id="ARBA00022840"/>
    </source>
</evidence>
<feature type="compositionally biased region" description="Basic and acidic residues" evidence="8">
    <location>
        <begin position="387"/>
        <end position="404"/>
    </location>
</feature>
<feature type="transmembrane region" description="Helical" evidence="9">
    <location>
        <begin position="55"/>
        <end position="75"/>
    </location>
</feature>
<keyword evidence="5" id="KW-0067">ATP-binding</keyword>
<evidence type="ECO:0008006" key="12">
    <source>
        <dbReference type="Google" id="ProtNLM"/>
    </source>
</evidence>
<evidence type="ECO:0000313" key="10">
    <source>
        <dbReference type="EMBL" id="KAF5309857.1"/>
    </source>
</evidence>
<dbReference type="Pfam" id="PF03215">
    <property type="entry name" value="Rad17"/>
    <property type="match status" value="1"/>
</dbReference>
<dbReference type="EMBL" id="JAACJJ010000058">
    <property type="protein sequence ID" value="KAF5309857.1"/>
    <property type="molecule type" value="Genomic_DNA"/>
</dbReference>
<comment type="similarity">
    <text evidence="2">Belongs to the rad17/RAD24 family.</text>
</comment>
<evidence type="ECO:0000256" key="7">
    <source>
        <dbReference type="ARBA" id="ARBA00023306"/>
    </source>
</evidence>
<evidence type="ECO:0000256" key="2">
    <source>
        <dbReference type="ARBA" id="ARBA00006168"/>
    </source>
</evidence>
<organism evidence="10 11">
    <name type="scientific">Psilocybe cf. subviscida</name>
    <dbReference type="NCBI Taxonomy" id="2480587"/>
    <lineage>
        <taxon>Eukaryota</taxon>
        <taxon>Fungi</taxon>
        <taxon>Dikarya</taxon>
        <taxon>Basidiomycota</taxon>
        <taxon>Agaricomycotina</taxon>
        <taxon>Agaricomycetes</taxon>
        <taxon>Agaricomycetidae</taxon>
        <taxon>Agaricales</taxon>
        <taxon>Agaricineae</taxon>
        <taxon>Strophariaceae</taxon>
        <taxon>Psilocybe</taxon>
    </lineage>
</organism>
<feature type="transmembrane region" description="Helical" evidence="9">
    <location>
        <begin position="158"/>
        <end position="179"/>
    </location>
</feature>
<dbReference type="GO" id="GO:0003689">
    <property type="term" value="F:DNA clamp loader activity"/>
    <property type="evidence" value="ECO:0007669"/>
    <property type="project" value="TreeGrafter"/>
</dbReference>
<dbReference type="PANTHER" id="PTHR12172">
    <property type="entry name" value="CELL CYCLE CHECKPOINT PROTEIN RAD17"/>
    <property type="match status" value="1"/>
</dbReference>
<reference evidence="10 11" key="1">
    <citation type="journal article" date="2020" name="ISME J.">
        <title>Uncovering the hidden diversity of litter-decomposition mechanisms in mushroom-forming fungi.</title>
        <authorList>
            <person name="Floudas D."/>
            <person name="Bentzer J."/>
            <person name="Ahren D."/>
            <person name="Johansson T."/>
            <person name="Persson P."/>
            <person name="Tunlid A."/>
        </authorList>
    </citation>
    <scope>NUCLEOTIDE SEQUENCE [LARGE SCALE GENOMIC DNA]</scope>
    <source>
        <strain evidence="10 11">CBS 101986</strain>
    </source>
</reference>
<dbReference type="GO" id="GO:0033314">
    <property type="term" value="P:mitotic DNA replication checkpoint signaling"/>
    <property type="evidence" value="ECO:0007669"/>
    <property type="project" value="TreeGrafter"/>
</dbReference>
<feature type="transmembrane region" description="Helical" evidence="9">
    <location>
        <begin position="239"/>
        <end position="256"/>
    </location>
</feature>
<keyword evidence="7" id="KW-0131">Cell cycle</keyword>
<keyword evidence="9" id="KW-0812">Transmembrane</keyword>
<dbReference type="Gene3D" id="3.40.50.300">
    <property type="entry name" value="P-loop containing nucleotide triphosphate hydrolases"/>
    <property type="match status" value="1"/>
</dbReference>
<feature type="transmembrane region" description="Helical" evidence="9">
    <location>
        <begin position="87"/>
        <end position="108"/>
    </location>
</feature>
<keyword evidence="11" id="KW-1185">Reference proteome</keyword>
<comment type="caution">
    <text evidence="10">The sequence shown here is derived from an EMBL/GenBank/DDBJ whole genome shotgun (WGS) entry which is preliminary data.</text>
</comment>
<dbReference type="GO" id="GO:0000077">
    <property type="term" value="P:DNA damage checkpoint signaling"/>
    <property type="evidence" value="ECO:0007669"/>
    <property type="project" value="TreeGrafter"/>
</dbReference>
<keyword evidence="9" id="KW-1133">Transmembrane helix</keyword>
<accession>A0A8H5ARV9</accession>
<dbReference type="Proteomes" id="UP000567179">
    <property type="component" value="Unassembled WGS sequence"/>
</dbReference>
<dbReference type="GO" id="GO:0003682">
    <property type="term" value="F:chromatin binding"/>
    <property type="evidence" value="ECO:0007669"/>
    <property type="project" value="TreeGrafter"/>
</dbReference>
<keyword evidence="9" id="KW-0472">Membrane</keyword>
<dbReference type="GO" id="GO:0006281">
    <property type="term" value="P:DNA repair"/>
    <property type="evidence" value="ECO:0007669"/>
    <property type="project" value="InterPro"/>
</dbReference>
<feature type="transmembrane region" description="Helical" evidence="9">
    <location>
        <begin position="128"/>
        <end position="146"/>
    </location>
</feature>
<evidence type="ECO:0000256" key="8">
    <source>
        <dbReference type="SAM" id="MobiDB-lite"/>
    </source>
</evidence>
<feature type="region of interest" description="Disordered" evidence="8">
    <location>
        <begin position="950"/>
        <end position="976"/>
    </location>
</feature>
<dbReference type="GO" id="GO:0005634">
    <property type="term" value="C:nucleus"/>
    <property type="evidence" value="ECO:0007669"/>
    <property type="project" value="UniProtKB-SubCell"/>
</dbReference>
<keyword evidence="4" id="KW-0227">DNA damage</keyword>
<dbReference type="OrthoDB" id="10265971at2759"/>